<organism evidence="2 3">
    <name type="scientific">Rhodothalassium salexigens DSM 2132</name>
    <dbReference type="NCBI Taxonomy" id="1188247"/>
    <lineage>
        <taxon>Bacteria</taxon>
        <taxon>Pseudomonadati</taxon>
        <taxon>Pseudomonadota</taxon>
        <taxon>Alphaproteobacteria</taxon>
        <taxon>Rhodothalassiales</taxon>
        <taxon>Rhodothalassiaceae</taxon>
        <taxon>Rhodothalassium</taxon>
    </lineage>
</organism>
<evidence type="ECO:0000256" key="1">
    <source>
        <dbReference type="SAM" id="Phobius"/>
    </source>
</evidence>
<dbReference type="RefSeq" id="WP_132707028.1">
    <property type="nucleotide sequence ID" value="NZ_JACIGF010000001.1"/>
</dbReference>
<reference evidence="2 3" key="1">
    <citation type="submission" date="2019-03" db="EMBL/GenBank/DDBJ databases">
        <title>Genomic Encyclopedia of Type Strains, Phase IV (KMG-IV): sequencing the most valuable type-strain genomes for metagenomic binning, comparative biology and taxonomic classification.</title>
        <authorList>
            <person name="Goeker M."/>
        </authorList>
    </citation>
    <scope>NUCLEOTIDE SEQUENCE [LARGE SCALE GENOMIC DNA]</scope>
    <source>
        <strain evidence="2 3">DSM 2132</strain>
    </source>
</reference>
<dbReference type="InParanoid" id="A0A4R2PWA7"/>
<protein>
    <submittedName>
        <fullName evidence="2">Poly-gamma-glutamate system protein</fullName>
    </submittedName>
</protein>
<dbReference type="OrthoDB" id="6233025at2"/>
<dbReference type="NCBIfam" id="TIGR04332">
    <property type="entry name" value="gamma_Glu_sys"/>
    <property type="match status" value="1"/>
</dbReference>
<gene>
    <name evidence="2" type="ORF">EV659_101440</name>
</gene>
<keyword evidence="1" id="KW-1133">Transmembrane helix</keyword>
<name>A0A4R2PWA7_RHOSA</name>
<keyword evidence="3" id="KW-1185">Reference proteome</keyword>
<accession>A0A4R2PWA7</accession>
<feature type="transmembrane region" description="Helical" evidence="1">
    <location>
        <begin position="15"/>
        <end position="34"/>
    </location>
</feature>
<evidence type="ECO:0000313" key="3">
    <source>
        <dbReference type="Proteomes" id="UP000295399"/>
    </source>
</evidence>
<dbReference type="Proteomes" id="UP000295399">
    <property type="component" value="Unassembled WGS sequence"/>
</dbReference>
<dbReference type="EMBL" id="SLXO01000001">
    <property type="protein sequence ID" value="TCP38535.1"/>
    <property type="molecule type" value="Genomic_DNA"/>
</dbReference>
<proteinExistence type="predicted"/>
<dbReference type="InterPro" id="IPR027602">
    <property type="entry name" value="PGA_system"/>
</dbReference>
<comment type="caution">
    <text evidence="2">The sequence shown here is derived from an EMBL/GenBank/DDBJ whole genome shotgun (WGS) entry which is preliminary data.</text>
</comment>
<evidence type="ECO:0000313" key="2">
    <source>
        <dbReference type="EMBL" id="TCP38535.1"/>
    </source>
</evidence>
<feature type="transmembrane region" description="Helical" evidence="1">
    <location>
        <begin position="343"/>
        <end position="360"/>
    </location>
</feature>
<dbReference type="AlphaFoldDB" id="A0A4R2PWA7"/>
<sequence length="384" mass="40540">MIKRGQQLYWRPSRVPIPVMVALAVVSILCVTAVETFKGQDDVADYYDVMLKASRQAEQGMEYLRPLRGRVEPIDPSVDPRRTGMIGVASSRVTSNSGHLPAKLTSVNPNWAAVAVKLLVKAGVREGDVVAVAVSGSFPAINLAVYSALEALGAEPVVIASASASQWGANVPGFVWLDMARELRDGGIIKTKARAATLGAREDIGGGLSQTGIASLKSSLSKAEVPLLDVSGYRQSVARRIALYREEADGRPIKAMVNVGGGVATTGPPGIDHLFESGLSYAAPKRAFAAPSVLGYFLDEGVPVIHFSGIAGLAARHGLPEVMAEDPAIGEGGVYTARQYRRWLAGTLILVLLGVTTLAMRSANLALNVDQPGEKPKGLLRPKV</sequence>
<keyword evidence="1" id="KW-0472">Membrane</keyword>
<keyword evidence="1" id="KW-0812">Transmembrane</keyword>